<dbReference type="AlphaFoldDB" id="A0A517SQ52"/>
<dbReference type="Proteomes" id="UP000315003">
    <property type="component" value="Chromosome"/>
</dbReference>
<keyword evidence="2" id="KW-1185">Reference proteome</keyword>
<protein>
    <recommendedName>
        <fullName evidence="3">Glycosyl hydrolases family 2, sugar binding domain</fullName>
    </recommendedName>
</protein>
<proteinExistence type="predicted"/>
<dbReference type="SUPFAM" id="SSF49785">
    <property type="entry name" value="Galactose-binding domain-like"/>
    <property type="match status" value="1"/>
</dbReference>
<evidence type="ECO:0000313" key="1">
    <source>
        <dbReference type="EMBL" id="QDT58253.1"/>
    </source>
</evidence>
<dbReference type="EMBL" id="CP036272">
    <property type="protein sequence ID" value="QDT58253.1"/>
    <property type="molecule type" value="Genomic_DNA"/>
</dbReference>
<evidence type="ECO:0008006" key="3">
    <source>
        <dbReference type="Google" id="ProtNLM"/>
    </source>
</evidence>
<sequence>MHSIRLKRPWKRLVADGQQTDDHLVAKVDVPDLESDLPHAGIVHYQRSFNRPPQLDADEKMVLQIDHFSAQRITIQLNGTVLETHPKAGTTFPLQVDLTKASAAFNQLSLILESPAEQGIQLDGAVCLLIGNRQDFLPNV</sequence>
<dbReference type="InterPro" id="IPR008979">
    <property type="entry name" value="Galactose-bd-like_sf"/>
</dbReference>
<name>A0A517SQ52_9BACT</name>
<organism evidence="1 2">
    <name type="scientific">Stieleria bergensis</name>
    <dbReference type="NCBI Taxonomy" id="2528025"/>
    <lineage>
        <taxon>Bacteria</taxon>
        <taxon>Pseudomonadati</taxon>
        <taxon>Planctomycetota</taxon>
        <taxon>Planctomycetia</taxon>
        <taxon>Pirellulales</taxon>
        <taxon>Pirellulaceae</taxon>
        <taxon>Stieleria</taxon>
    </lineage>
</organism>
<gene>
    <name evidence="1" type="ORF">SV7mr_07420</name>
</gene>
<evidence type="ECO:0000313" key="2">
    <source>
        <dbReference type="Proteomes" id="UP000315003"/>
    </source>
</evidence>
<dbReference type="RefSeq" id="WP_145269274.1">
    <property type="nucleotide sequence ID" value="NZ_CP036272.1"/>
</dbReference>
<reference evidence="1 2" key="1">
    <citation type="submission" date="2019-02" db="EMBL/GenBank/DDBJ databases">
        <title>Deep-cultivation of Planctomycetes and their phenomic and genomic characterization uncovers novel biology.</title>
        <authorList>
            <person name="Wiegand S."/>
            <person name="Jogler M."/>
            <person name="Boedeker C."/>
            <person name="Pinto D."/>
            <person name="Vollmers J."/>
            <person name="Rivas-Marin E."/>
            <person name="Kohn T."/>
            <person name="Peeters S.H."/>
            <person name="Heuer A."/>
            <person name="Rast P."/>
            <person name="Oberbeckmann S."/>
            <person name="Bunk B."/>
            <person name="Jeske O."/>
            <person name="Meyerdierks A."/>
            <person name="Storesund J.E."/>
            <person name="Kallscheuer N."/>
            <person name="Luecker S."/>
            <person name="Lage O.M."/>
            <person name="Pohl T."/>
            <person name="Merkel B.J."/>
            <person name="Hornburger P."/>
            <person name="Mueller R.-W."/>
            <person name="Bruemmer F."/>
            <person name="Labrenz M."/>
            <person name="Spormann A.M."/>
            <person name="Op den Camp H."/>
            <person name="Overmann J."/>
            <person name="Amann R."/>
            <person name="Jetten M.S.M."/>
            <person name="Mascher T."/>
            <person name="Medema M.H."/>
            <person name="Devos D.P."/>
            <person name="Kaster A.-K."/>
            <person name="Ovreas L."/>
            <person name="Rohde M."/>
            <person name="Galperin M.Y."/>
            <person name="Jogler C."/>
        </authorList>
    </citation>
    <scope>NUCLEOTIDE SEQUENCE [LARGE SCALE GENOMIC DNA]</scope>
    <source>
        <strain evidence="1 2">SV_7m_r</strain>
    </source>
</reference>
<dbReference type="OrthoDB" id="285989at2"/>
<accession>A0A517SQ52</accession>